<evidence type="ECO:0000256" key="3">
    <source>
        <dbReference type="ARBA" id="ARBA00012662"/>
    </source>
</evidence>
<evidence type="ECO:0000259" key="8">
    <source>
        <dbReference type="Pfam" id="PF01120"/>
    </source>
</evidence>
<dbReference type="RefSeq" id="WP_259086718.1">
    <property type="nucleotide sequence ID" value="NZ_BAAAZC010000031.1"/>
</dbReference>
<dbReference type="SMART" id="SM00812">
    <property type="entry name" value="Alpha_L_fucos"/>
    <property type="match status" value="1"/>
</dbReference>
<protein>
    <recommendedName>
        <fullName evidence="3">alpha-L-fucosidase</fullName>
        <ecNumber evidence="3">3.2.1.51</ecNumber>
    </recommendedName>
</protein>
<evidence type="ECO:0000256" key="2">
    <source>
        <dbReference type="ARBA" id="ARBA00007951"/>
    </source>
</evidence>
<dbReference type="InterPro" id="IPR031919">
    <property type="entry name" value="Fucosidase_C"/>
</dbReference>
<evidence type="ECO:0000259" key="9">
    <source>
        <dbReference type="Pfam" id="PF16757"/>
    </source>
</evidence>
<dbReference type="EC" id="3.2.1.51" evidence="3"/>
<dbReference type="InterPro" id="IPR000933">
    <property type="entry name" value="Glyco_hydro_29"/>
</dbReference>
<proteinExistence type="inferred from homology"/>
<dbReference type="Proteomes" id="UP001500742">
    <property type="component" value="Unassembled WGS sequence"/>
</dbReference>
<comment type="caution">
    <text evidence="10">The sequence shown here is derived from an EMBL/GenBank/DDBJ whole genome shotgun (WGS) entry which is preliminary data.</text>
</comment>
<organism evidence="10 11">
    <name type="scientific">Mucilaginibacter dorajii</name>
    <dbReference type="NCBI Taxonomy" id="692994"/>
    <lineage>
        <taxon>Bacteria</taxon>
        <taxon>Pseudomonadati</taxon>
        <taxon>Bacteroidota</taxon>
        <taxon>Sphingobacteriia</taxon>
        <taxon>Sphingobacteriales</taxon>
        <taxon>Sphingobacteriaceae</taxon>
        <taxon>Mucilaginibacter</taxon>
    </lineage>
</organism>
<feature type="domain" description="Alpha-L-fucosidase C-terminal" evidence="9">
    <location>
        <begin position="467"/>
        <end position="548"/>
    </location>
</feature>
<name>A0ABP7QZI2_9SPHI</name>
<dbReference type="PIRSF" id="PIRSF001092">
    <property type="entry name" value="Alpha-L-fucosidase"/>
    <property type="match status" value="1"/>
</dbReference>
<dbReference type="SUPFAM" id="SSF51445">
    <property type="entry name" value="(Trans)glycosidases"/>
    <property type="match status" value="1"/>
</dbReference>
<evidence type="ECO:0000256" key="7">
    <source>
        <dbReference type="SAM" id="SignalP"/>
    </source>
</evidence>
<evidence type="ECO:0000256" key="5">
    <source>
        <dbReference type="ARBA" id="ARBA00022801"/>
    </source>
</evidence>
<evidence type="ECO:0000256" key="4">
    <source>
        <dbReference type="ARBA" id="ARBA00022729"/>
    </source>
</evidence>
<feature type="domain" description="Glycoside hydrolase family 29 N-terminal" evidence="8">
    <location>
        <begin position="36"/>
        <end position="431"/>
    </location>
</feature>
<dbReference type="PANTHER" id="PTHR10030">
    <property type="entry name" value="ALPHA-L-FUCOSIDASE"/>
    <property type="match status" value="1"/>
</dbReference>
<sequence length="553" mass="63546">MKRRTLIKGLAATLPSLWLSRALGNSFFEDQLLNEPIANGPFKPTWESLQNYKTPEWFRDAKFGIWAHWGPQCQPEAGDWYARNMYQEGSPQYKFHLEKYGHPSKFGFKDVINKWRAENWDPEALVSLYKSAGAQYFMALANHHDNFDLYDSKYQKYWNSTKIGPKKDLIGGWAKAARNNGLPFGVSVHASHAWRWYEVAQRSDKAGPYQGIPYDGKLTKASGKGKWWDGLDPQELYAQNHPLSKNSLDDNFDVEQWNWSNGVCPPSNAYIDKFYNRTIELINKYNPDVVYFDDDRLPLWPASDAGLRIAAHLYNKSIKEHGDLRVVLNGKKLNEKQRKAMVWDIERGQANQIQPLPWQTDTCIGGWHYDRALYERDGYKSAKTIIQTLVDIVSKNGNLMLNIPVRGDGTIDEKERKIVEDIGRWMKANSESIFATRPWKIFGEGPAQEAATHLSEQGFNEGKGKEFTYEDIRFATKDGILYATAMGWPEDGKLIIKSLAKNSKYLTKEIQKIEWLPTKQSLNFERNESGLRISLPEKTSDDLTYANAVKIFS</sequence>
<dbReference type="Gene3D" id="3.20.20.80">
    <property type="entry name" value="Glycosidases"/>
    <property type="match status" value="1"/>
</dbReference>
<dbReference type="InterPro" id="IPR016286">
    <property type="entry name" value="FUC_metazoa-typ"/>
</dbReference>
<feature type="chain" id="PRO_5046026776" description="alpha-L-fucosidase" evidence="7">
    <location>
        <begin position="25"/>
        <end position="553"/>
    </location>
</feature>
<feature type="signal peptide" evidence="7">
    <location>
        <begin position="1"/>
        <end position="24"/>
    </location>
</feature>
<gene>
    <name evidence="10" type="ORF">GCM10022210_50020</name>
</gene>
<evidence type="ECO:0000313" key="10">
    <source>
        <dbReference type="EMBL" id="GAA3990414.1"/>
    </source>
</evidence>
<accession>A0ABP7QZI2</accession>
<evidence type="ECO:0000256" key="1">
    <source>
        <dbReference type="ARBA" id="ARBA00004071"/>
    </source>
</evidence>
<keyword evidence="6" id="KW-0326">Glycosidase</keyword>
<evidence type="ECO:0000256" key="6">
    <source>
        <dbReference type="ARBA" id="ARBA00023295"/>
    </source>
</evidence>
<keyword evidence="5" id="KW-0378">Hydrolase</keyword>
<dbReference type="InterPro" id="IPR013780">
    <property type="entry name" value="Glyco_hydro_b"/>
</dbReference>
<keyword evidence="4 7" id="KW-0732">Signal</keyword>
<reference evidence="11" key="1">
    <citation type="journal article" date="2019" name="Int. J. Syst. Evol. Microbiol.">
        <title>The Global Catalogue of Microorganisms (GCM) 10K type strain sequencing project: providing services to taxonomists for standard genome sequencing and annotation.</title>
        <authorList>
            <consortium name="The Broad Institute Genomics Platform"/>
            <consortium name="The Broad Institute Genome Sequencing Center for Infectious Disease"/>
            <person name="Wu L."/>
            <person name="Ma J."/>
        </authorList>
    </citation>
    <scope>NUCLEOTIDE SEQUENCE [LARGE SCALE GENOMIC DNA]</scope>
    <source>
        <strain evidence="11">JCM 16601</strain>
    </source>
</reference>
<dbReference type="Gene3D" id="2.60.40.1180">
    <property type="entry name" value="Golgi alpha-mannosidase II"/>
    <property type="match status" value="1"/>
</dbReference>
<evidence type="ECO:0000313" key="11">
    <source>
        <dbReference type="Proteomes" id="UP001500742"/>
    </source>
</evidence>
<comment type="function">
    <text evidence="1">Alpha-L-fucosidase is responsible for hydrolyzing the alpha-1,6-linked fucose joined to the reducing-end N-acetylglucosamine of the carbohydrate moieties of glycoproteins.</text>
</comment>
<dbReference type="PANTHER" id="PTHR10030:SF37">
    <property type="entry name" value="ALPHA-L-FUCOSIDASE-RELATED"/>
    <property type="match status" value="1"/>
</dbReference>
<dbReference type="InterPro" id="IPR057739">
    <property type="entry name" value="Glyco_hydro_29_N"/>
</dbReference>
<dbReference type="Pfam" id="PF01120">
    <property type="entry name" value="Alpha_L_fucos"/>
    <property type="match status" value="1"/>
</dbReference>
<comment type="similarity">
    <text evidence="2">Belongs to the glycosyl hydrolase 29 family.</text>
</comment>
<dbReference type="EMBL" id="BAAAZC010000031">
    <property type="protein sequence ID" value="GAA3990414.1"/>
    <property type="molecule type" value="Genomic_DNA"/>
</dbReference>
<dbReference type="InterPro" id="IPR017853">
    <property type="entry name" value="GH"/>
</dbReference>
<keyword evidence="11" id="KW-1185">Reference proteome</keyword>
<dbReference type="Pfam" id="PF16757">
    <property type="entry name" value="Fucosidase_C"/>
    <property type="match status" value="1"/>
</dbReference>